<name>A0A2Y8ZX58_9MICO</name>
<gene>
    <name evidence="1" type="ORF">SAMN04489750_1779</name>
</gene>
<keyword evidence="2" id="KW-1185">Reference proteome</keyword>
<dbReference type="OrthoDB" id="3831452at2"/>
<proteinExistence type="predicted"/>
<evidence type="ECO:0008006" key="3">
    <source>
        <dbReference type="Google" id="ProtNLM"/>
    </source>
</evidence>
<dbReference type="AlphaFoldDB" id="A0A2Y8ZX58"/>
<dbReference type="EMBL" id="UESZ01000001">
    <property type="protein sequence ID" value="SSA34457.1"/>
    <property type="molecule type" value="Genomic_DNA"/>
</dbReference>
<dbReference type="RefSeq" id="WP_109685059.1">
    <property type="nucleotide sequence ID" value="NZ_QGDN01000001.1"/>
</dbReference>
<accession>A0A2Y8ZX58</accession>
<protein>
    <recommendedName>
        <fullName evidence="3">DnaJ domain-containing protein</fullName>
    </recommendedName>
</protein>
<organism evidence="1 2">
    <name type="scientific">Branchiibius hedensis</name>
    <dbReference type="NCBI Taxonomy" id="672460"/>
    <lineage>
        <taxon>Bacteria</taxon>
        <taxon>Bacillati</taxon>
        <taxon>Actinomycetota</taxon>
        <taxon>Actinomycetes</taxon>
        <taxon>Micrococcales</taxon>
        <taxon>Dermacoccaceae</taxon>
        <taxon>Branchiibius</taxon>
    </lineage>
</organism>
<sequence>MADFFDLKPMTDRTWIGQHGKRPSQFRATWADTKALLKTEISHITKREAGRPIIEVDIDAADFRLDGDLRARANFRSGAVALYVEAKSGPLVFRADRLFNPYYSGPKDWQQNVRAIAKTLEALRAVDRYGVTGSGEQYAGFKQIEARGASVMDRPTAIQVLVNASGTAVTQTPSGAELIKLHRAARRNTHPDINNGVRAQWDLVEEAAAFLGLRE</sequence>
<reference evidence="2" key="1">
    <citation type="submission" date="2016-10" db="EMBL/GenBank/DDBJ databases">
        <authorList>
            <person name="Varghese N."/>
            <person name="Submissions S."/>
        </authorList>
    </citation>
    <scope>NUCLEOTIDE SEQUENCE [LARGE SCALE GENOMIC DNA]</scope>
    <source>
        <strain evidence="2">DSM 22951</strain>
    </source>
</reference>
<dbReference type="Proteomes" id="UP000250028">
    <property type="component" value="Unassembled WGS sequence"/>
</dbReference>
<evidence type="ECO:0000313" key="2">
    <source>
        <dbReference type="Proteomes" id="UP000250028"/>
    </source>
</evidence>
<evidence type="ECO:0000313" key="1">
    <source>
        <dbReference type="EMBL" id="SSA34457.1"/>
    </source>
</evidence>